<dbReference type="AlphaFoldDB" id="A0A0P0CCU3"/>
<dbReference type="SUPFAM" id="SSF57802">
    <property type="entry name" value="Rubredoxin-like"/>
    <property type="match status" value="1"/>
</dbReference>
<keyword evidence="4" id="KW-0249">Electron transport</keyword>
<dbReference type="CDD" id="cd00730">
    <property type="entry name" value="rubredoxin"/>
    <property type="match status" value="1"/>
</dbReference>
<dbReference type="InterPro" id="IPR050526">
    <property type="entry name" value="Rubredoxin_ET"/>
</dbReference>
<proteinExistence type="predicted"/>
<dbReference type="EMBL" id="CP012898">
    <property type="protein sequence ID" value="ALJ03801.1"/>
    <property type="molecule type" value="Genomic_DNA"/>
</dbReference>
<comment type="cofactor">
    <cofactor evidence="1">
        <name>Fe(3+)</name>
        <dbReference type="ChEBI" id="CHEBI:29034"/>
    </cofactor>
</comment>
<evidence type="ECO:0000256" key="1">
    <source>
        <dbReference type="ARBA" id="ARBA00001965"/>
    </source>
</evidence>
<dbReference type="RefSeq" id="WP_054723917.1">
    <property type="nucleotide sequence ID" value="NZ_CP012898.1"/>
</dbReference>
<dbReference type="GO" id="GO:0009055">
    <property type="term" value="F:electron transfer activity"/>
    <property type="evidence" value="ECO:0007669"/>
    <property type="project" value="TreeGrafter"/>
</dbReference>
<keyword evidence="8" id="KW-1185">Reference proteome</keyword>
<dbReference type="KEGG" id="ahz:APS56_00935"/>
<dbReference type="InterPro" id="IPR024934">
    <property type="entry name" value="Rubredoxin-like_dom"/>
</dbReference>
<dbReference type="SUPFAM" id="SSF55124">
    <property type="entry name" value="Nitrite/Sulfite reductase N-terminal domain-like"/>
    <property type="match status" value="1"/>
</dbReference>
<evidence type="ECO:0000256" key="5">
    <source>
        <dbReference type="ARBA" id="ARBA00023004"/>
    </source>
</evidence>
<sequence length="476" mass="55459">MKKNLNRLIVKGGVLSPSELKYICETAEAWGLKTISFGSRQDVVLSKKIEEEDISKFDKLQIIKAEDVGTGNIVSSYVSADIMPNTPWLTSDRYLYILEQFRFQPKLKVNITDPKQRLVPLFTGHLNFIASEHEDYWYLYIRLPEWRNAVMYPALIYSWDLDKIVLAIETILKEEPETVETIFDLVSDAVDTNNRTVDKPLDVPFYPFPYYEGMNRIGDKYWLGLYWRNNKYDVAFLKAMCELCAENKIGKISITPWKSFIVKGIPVKAKLQWEKFLGKFGINVRHSMLELNWHLPVGNKDALSLKKYLVLNFDKNDISTYGLTFAITESLVSEHYFTSIVIEKNNQIEGLEDIELRETYNLLYAKNFDPNSRDYVMHVQDIDKVELSGVLMELSKLYFEQLGQEREEEKESEMSKEKAEEVVFQCQDCLTIYNEEYGDVTQHILPNTPFDSLPKNYECSLCEAPKDNFEKKILVR</sequence>
<feature type="domain" description="Rubredoxin-like" evidence="6">
    <location>
        <begin position="421"/>
        <end position="472"/>
    </location>
</feature>
<dbReference type="PANTHER" id="PTHR47627:SF1">
    <property type="entry name" value="RUBREDOXIN-1-RELATED"/>
    <property type="match status" value="1"/>
</dbReference>
<keyword evidence="5" id="KW-0408">Iron</keyword>
<dbReference type="GO" id="GO:0005506">
    <property type="term" value="F:iron ion binding"/>
    <property type="evidence" value="ECO:0007669"/>
    <property type="project" value="InterPro"/>
</dbReference>
<organism evidence="7 8">
    <name type="scientific">Pseudalgibacter alginicilyticus</name>
    <dbReference type="NCBI Taxonomy" id="1736674"/>
    <lineage>
        <taxon>Bacteria</taxon>
        <taxon>Pseudomonadati</taxon>
        <taxon>Bacteroidota</taxon>
        <taxon>Flavobacteriia</taxon>
        <taxon>Flavobacteriales</taxon>
        <taxon>Flavobacteriaceae</taxon>
        <taxon>Pseudalgibacter</taxon>
    </lineage>
</organism>
<evidence type="ECO:0000256" key="2">
    <source>
        <dbReference type="ARBA" id="ARBA00022448"/>
    </source>
</evidence>
<evidence type="ECO:0000313" key="7">
    <source>
        <dbReference type="EMBL" id="ALJ03801.1"/>
    </source>
</evidence>
<dbReference type="InterPro" id="IPR036136">
    <property type="entry name" value="Nit/Sulf_reduc_fer-like_dom_sf"/>
</dbReference>
<protein>
    <submittedName>
        <fullName evidence="7">Rubredoxin</fullName>
    </submittedName>
</protein>
<dbReference type="Gene3D" id="2.20.28.10">
    <property type="match status" value="1"/>
</dbReference>
<reference evidence="7 8" key="1">
    <citation type="submission" date="2015-10" db="EMBL/GenBank/DDBJ databases">
        <authorList>
            <person name="Gilbert D.G."/>
        </authorList>
    </citation>
    <scope>NUCLEOTIDE SEQUENCE [LARGE SCALE GENOMIC DNA]</scope>
    <source>
        <strain evidence="8">HZ-22</strain>
    </source>
</reference>
<name>A0A0P0CCU3_9FLAO</name>
<dbReference type="PROSITE" id="PS50903">
    <property type="entry name" value="RUBREDOXIN_LIKE"/>
    <property type="match status" value="1"/>
</dbReference>
<gene>
    <name evidence="7" type="ORF">APS56_00935</name>
</gene>
<dbReference type="PATRIC" id="fig|1736674.3.peg.200"/>
<evidence type="ECO:0000313" key="8">
    <source>
        <dbReference type="Proteomes" id="UP000057981"/>
    </source>
</evidence>
<dbReference type="GO" id="GO:0043448">
    <property type="term" value="P:alkane catabolic process"/>
    <property type="evidence" value="ECO:0007669"/>
    <property type="project" value="TreeGrafter"/>
</dbReference>
<dbReference type="STRING" id="1736674.APS56_00935"/>
<evidence type="ECO:0000259" key="6">
    <source>
        <dbReference type="PROSITE" id="PS50903"/>
    </source>
</evidence>
<dbReference type="OrthoDB" id="9758182at2"/>
<keyword evidence="3" id="KW-0479">Metal-binding</keyword>
<dbReference type="Pfam" id="PF00301">
    <property type="entry name" value="Rubredoxin"/>
    <property type="match status" value="1"/>
</dbReference>
<keyword evidence="2" id="KW-0813">Transport</keyword>
<dbReference type="GO" id="GO:0016491">
    <property type="term" value="F:oxidoreductase activity"/>
    <property type="evidence" value="ECO:0007669"/>
    <property type="project" value="InterPro"/>
</dbReference>
<dbReference type="Proteomes" id="UP000057981">
    <property type="component" value="Chromosome"/>
</dbReference>
<dbReference type="PANTHER" id="PTHR47627">
    <property type="entry name" value="RUBREDOXIN"/>
    <property type="match status" value="1"/>
</dbReference>
<evidence type="ECO:0000256" key="4">
    <source>
        <dbReference type="ARBA" id="ARBA00022982"/>
    </source>
</evidence>
<evidence type="ECO:0000256" key="3">
    <source>
        <dbReference type="ARBA" id="ARBA00022723"/>
    </source>
</evidence>
<dbReference type="InterPro" id="IPR024935">
    <property type="entry name" value="Rubredoxin_dom"/>
</dbReference>
<accession>A0A0P0CCU3</accession>